<organism evidence="1 2">
    <name type="scientific">Rotaria sordida</name>
    <dbReference type="NCBI Taxonomy" id="392033"/>
    <lineage>
        <taxon>Eukaryota</taxon>
        <taxon>Metazoa</taxon>
        <taxon>Spiralia</taxon>
        <taxon>Gnathifera</taxon>
        <taxon>Rotifera</taxon>
        <taxon>Eurotatoria</taxon>
        <taxon>Bdelloidea</taxon>
        <taxon>Philodinida</taxon>
        <taxon>Philodinidae</taxon>
        <taxon>Rotaria</taxon>
    </lineage>
</organism>
<name>A0A815GUI1_9BILA</name>
<evidence type="ECO:0000313" key="2">
    <source>
        <dbReference type="Proteomes" id="UP000663864"/>
    </source>
</evidence>
<dbReference type="SUPFAM" id="SSF52058">
    <property type="entry name" value="L domain-like"/>
    <property type="match status" value="1"/>
</dbReference>
<dbReference type="InterPro" id="IPR032675">
    <property type="entry name" value="LRR_dom_sf"/>
</dbReference>
<gene>
    <name evidence="1" type="ORF">ZHD862_LOCUS30155</name>
</gene>
<sequence>MNFDSNLSLICPNLHILILEYFTGEQLLNFIDKIKDFSQLIKLDIKKLKERCFDELIRKIFNANNHQFRSITFDKSSIFLSLLDNDIHQVSYPNIEELIINLIDCDMLGDLLKLIPNIRRLHVNLGRSPHVSLTSLHKVSTLNHLTDFQLYSIYMVWKFEDITNIISKMPYLERLVLYLFTDDERFLNRQNCIVMIPSSLVQMYFFIYYYIEEIFIETNTLLSTWPSNYITSSCILNESCQYITIHTIPFNLSTINIPTTVGQHMLPCWKYMEKVKNLNIYGEFSSIDILMIVQYFHQLQILNIHSITHRETTDITKLSQRMTLNLSRLKQLTITGRCDLFSLFEIASNLEHLSIDFDSYSRLIDHESICQLSQKRLVRLEIFDIRNTQIIKFDAIFRQFKNLHHILLSTNDSSIIIDSLIIQALEISRKDQSTDVCINGSLSRDAIKIFRQRFLDHGHLSIEYSFAIDYRSHSTHLWI</sequence>
<accession>A0A815GUI1</accession>
<reference evidence="1" key="1">
    <citation type="submission" date="2021-02" db="EMBL/GenBank/DDBJ databases">
        <authorList>
            <person name="Nowell W R."/>
        </authorList>
    </citation>
    <scope>NUCLEOTIDE SEQUENCE</scope>
</reference>
<dbReference type="Gene3D" id="3.80.10.10">
    <property type="entry name" value="Ribonuclease Inhibitor"/>
    <property type="match status" value="1"/>
</dbReference>
<dbReference type="EMBL" id="CAJNOT010002783">
    <property type="protein sequence ID" value="CAF1343200.1"/>
    <property type="molecule type" value="Genomic_DNA"/>
</dbReference>
<proteinExistence type="predicted"/>
<comment type="caution">
    <text evidence="1">The sequence shown here is derived from an EMBL/GenBank/DDBJ whole genome shotgun (WGS) entry which is preliminary data.</text>
</comment>
<dbReference type="AlphaFoldDB" id="A0A815GUI1"/>
<evidence type="ECO:0000313" key="1">
    <source>
        <dbReference type="EMBL" id="CAF1343200.1"/>
    </source>
</evidence>
<dbReference type="Proteomes" id="UP000663864">
    <property type="component" value="Unassembled WGS sequence"/>
</dbReference>
<protein>
    <submittedName>
        <fullName evidence="1">Uncharacterized protein</fullName>
    </submittedName>
</protein>